<accession>A0A1C7M9H8</accession>
<gene>
    <name evidence="2" type="ORF">A0H81_05947</name>
</gene>
<comment type="caution">
    <text evidence="2">The sequence shown here is derived from an EMBL/GenBank/DDBJ whole genome shotgun (WGS) entry which is preliminary data.</text>
</comment>
<dbReference type="Proteomes" id="UP000092993">
    <property type="component" value="Unassembled WGS sequence"/>
</dbReference>
<evidence type="ECO:0000313" key="2">
    <source>
        <dbReference type="EMBL" id="OBZ73518.1"/>
    </source>
</evidence>
<feature type="region of interest" description="Disordered" evidence="1">
    <location>
        <begin position="37"/>
        <end position="65"/>
    </location>
</feature>
<evidence type="ECO:0000256" key="1">
    <source>
        <dbReference type="SAM" id="MobiDB-lite"/>
    </source>
</evidence>
<sequence>MDWLGCESAGRHRFAAVKGFGIPGTTRLKLKEKTIAVSTNAPERKQQGSGKKGRHNLVSHKSEYERPYLGTRQPMQITCLSSKWKSGLRLALRFMFSRYTQ</sequence>
<proteinExistence type="predicted"/>
<name>A0A1C7M9H8_GRIFR</name>
<dbReference type="AlphaFoldDB" id="A0A1C7M9H8"/>
<reference evidence="2 3" key="1">
    <citation type="submission" date="2016-03" db="EMBL/GenBank/DDBJ databases">
        <title>Whole genome sequencing of Grifola frondosa 9006-11.</title>
        <authorList>
            <person name="Min B."/>
            <person name="Park H."/>
            <person name="Kim J.-G."/>
            <person name="Cho H."/>
            <person name="Oh Y.-L."/>
            <person name="Kong W.-S."/>
            <person name="Choi I.-G."/>
        </authorList>
    </citation>
    <scope>NUCLEOTIDE SEQUENCE [LARGE SCALE GENOMIC DNA]</scope>
    <source>
        <strain evidence="2 3">9006-11</strain>
    </source>
</reference>
<organism evidence="2 3">
    <name type="scientific">Grifola frondosa</name>
    <name type="common">Maitake</name>
    <name type="synonym">Polyporus frondosus</name>
    <dbReference type="NCBI Taxonomy" id="5627"/>
    <lineage>
        <taxon>Eukaryota</taxon>
        <taxon>Fungi</taxon>
        <taxon>Dikarya</taxon>
        <taxon>Basidiomycota</taxon>
        <taxon>Agaricomycotina</taxon>
        <taxon>Agaricomycetes</taxon>
        <taxon>Polyporales</taxon>
        <taxon>Grifolaceae</taxon>
        <taxon>Grifola</taxon>
    </lineage>
</organism>
<evidence type="ECO:0000313" key="3">
    <source>
        <dbReference type="Proteomes" id="UP000092993"/>
    </source>
</evidence>
<protein>
    <submittedName>
        <fullName evidence="2">Uncharacterized protein</fullName>
    </submittedName>
</protein>
<dbReference type="EMBL" id="LUGG01000006">
    <property type="protein sequence ID" value="OBZ73518.1"/>
    <property type="molecule type" value="Genomic_DNA"/>
</dbReference>
<keyword evidence="3" id="KW-1185">Reference proteome</keyword>